<evidence type="ECO:0000313" key="1">
    <source>
        <dbReference type="EMBL" id="RAU20295.1"/>
    </source>
</evidence>
<evidence type="ECO:0000313" key="2">
    <source>
        <dbReference type="Proteomes" id="UP000251075"/>
    </source>
</evidence>
<sequence length="104" mass="11706">MTAWGERASSQRSGSWHKSYRVGGYPVLGLYEKRTILHLLYEAANVLLTSVSAWSSLKAWGMKLARKVGPKRARAAVARKLAVILHRMWTEETDFRHGKQPVAA</sequence>
<dbReference type="EMBL" id="PGTO01000027">
    <property type="protein sequence ID" value="RAU20295.1"/>
    <property type="molecule type" value="Genomic_DNA"/>
</dbReference>
<gene>
    <name evidence="1" type="ORF">CU669_19200</name>
</gene>
<evidence type="ECO:0008006" key="3">
    <source>
        <dbReference type="Google" id="ProtNLM"/>
    </source>
</evidence>
<reference evidence="1 2" key="1">
    <citation type="submission" date="2017-11" db="EMBL/GenBank/DDBJ databases">
        <title>Draft genome sequence of magnetotactic bacterium Magnetospirillum kuznetsovii LBB-42.</title>
        <authorList>
            <person name="Grouzdev D.S."/>
            <person name="Rysina M.S."/>
            <person name="Baslerov R.V."/>
            <person name="Koziaeva V."/>
        </authorList>
    </citation>
    <scope>NUCLEOTIDE SEQUENCE [LARGE SCALE GENOMIC DNA]</scope>
    <source>
        <strain evidence="1 2">LBB-42</strain>
    </source>
</reference>
<organism evidence="1 2">
    <name type="scientific">Paramagnetospirillum kuznetsovii</name>
    <dbReference type="NCBI Taxonomy" id="2053833"/>
    <lineage>
        <taxon>Bacteria</taxon>
        <taxon>Pseudomonadati</taxon>
        <taxon>Pseudomonadota</taxon>
        <taxon>Alphaproteobacteria</taxon>
        <taxon>Rhodospirillales</taxon>
        <taxon>Magnetospirillaceae</taxon>
        <taxon>Paramagnetospirillum</taxon>
    </lineage>
</organism>
<keyword evidence="2" id="KW-1185">Reference proteome</keyword>
<name>A0A364NTQ6_9PROT</name>
<proteinExistence type="predicted"/>
<dbReference type="AlphaFoldDB" id="A0A364NTQ6"/>
<protein>
    <recommendedName>
        <fullName evidence="3">IS110 family transposase</fullName>
    </recommendedName>
</protein>
<comment type="caution">
    <text evidence="1">The sequence shown here is derived from an EMBL/GenBank/DDBJ whole genome shotgun (WGS) entry which is preliminary data.</text>
</comment>
<dbReference type="Proteomes" id="UP000251075">
    <property type="component" value="Unassembled WGS sequence"/>
</dbReference>
<accession>A0A364NTQ6</accession>